<evidence type="ECO:0000256" key="2">
    <source>
        <dbReference type="SAM" id="SignalP"/>
    </source>
</evidence>
<reference evidence="3 4" key="1">
    <citation type="submission" date="2024-09" db="EMBL/GenBank/DDBJ databases">
        <authorList>
            <person name="Sun Q."/>
            <person name="Mori K."/>
        </authorList>
    </citation>
    <scope>NUCLEOTIDE SEQUENCE [LARGE SCALE GENOMIC DNA]</scope>
    <source>
        <strain evidence="3 4">CCM 7468</strain>
    </source>
</reference>
<dbReference type="Proteomes" id="UP001589789">
    <property type="component" value="Unassembled WGS sequence"/>
</dbReference>
<dbReference type="InterPro" id="IPR005064">
    <property type="entry name" value="BUG"/>
</dbReference>
<dbReference type="PIRSF" id="PIRSF017082">
    <property type="entry name" value="YflP"/>
    <property type="match status" value="1"/>
</dbReference>
<dbReference type="Gene3D" id="3.40.190.10">
    <property type="entry name" value="Periplasmic binding protein-like II"/>
    <property type="match status" value="1"/>
</dbReference>
<dbReference type="PANTHER" id="PTHR42928:SF5">
    <property type="entry name" value="BLR1237 PROTEIN"/>
    <property type="match status" value="1"/>
</dbReference>
<dbReference type="RefSeq" id="WP_377057142.1">
    <property type="nucleotide sequence ID" value="NZ_JBHLVZ010000115.1"/>
</dbReference>
<sequence length="329" mass="34675">MRRAFASLILNVLTPGFVLAALAQPAAAQLDPTRTVRVIVGYAPGGSFDVNSRIVTDALREQLGINAIVENRPGAGGTIASDYVSKASPDGSVLLVGGAGSHGVTPAIRRNLPFDTARDFTAIGRIAEFPNVMVIGTNSPAHNVQEFIAWGRTQPSGINFGSQGAGTSIHLTGEMFRLRSGLAMTHVPYRGSAPAVLDLQAGRIQVMFDNLPNVFGQIQGGSLRALAVTSGSRLPSLPDVPTMAEAGVPDFVVTSWVGIFGPARMNPRTVQQLSDVIAKAIASPEGQARLRTISATPAPASAAEFNAVWRADMQRWSEVVRDANVEVEE</sequence>
<comment type="similarity">
    <text evidence="1">Belongs to the UPF0065 (bug) family.</text>
</comment>
<comment type="caution">
    <text evidence="3">The sequence shown here is derived from an EMBL/GenBank/DDBJ whole genome shotgun (WGS) entry which is preliminary data.</text>
</comment>
<name>A0ABV6J1I2_9PROT</name>
<dbReference type="CDD" id="cd07012">
    <property type="entry name" value="PBP2_Bug_TTT"/>
    <property type="match status" value="1"/>
</dbReference>
<dbReference type="Gene3D" id="3.40.190.150">
    <property type="entry name" value="Bordetella uptake gene, domain 1"/>
    <property type="match status" value="1"/>
</dbReference>
<feature type="chain" id="PRO_5046870000" evidence="2">
    <location>
        <begin position="21"/>
        <end position="329"/>
    </location>
</feature>
<gene>
    <name evidence="3" type="ORF">ACFFIC_29270</name>
</gene>
<feature type="signal peptide" evidence="2">
    <location>
        <begin position="1"/>
        <end position="20"/>
    </location>
</feature>
<proteinExistence type="inferred from homology"/>
<evidence type="ECO:0000313" key="3">
    <source>
        <dbReference type="EMBL" id="MFC0389606.1"/>
    </source>
</evidence>
<dbReference type="Pfam" id="PF03401">
    <property type="entry name" value="TctC"/>
    <property type="match status" value="1"/>
</dbReference>
<protein>
    <submittedName>
        <fullName evidence="3">Bug family tripartite tricarboxylate transporter substrate binding protein</fullName>
    </submittedName>
</protein>
<dbReference type="PANTHER" id="PTHR42928">
    <property type="entry name" value="TRICARBOXYLATE-BINDING PROTEIN"/>
    <property type="match status" value="1"/>
</dbReference>
<dbReference type="SUPFAM" id="SSF53850">
    <property type="entry name" value="Periplasmic binding protein-like II"/>
    <property type="match status" value="1"/>
</dbReference>
<keyword evidence="4" id="KW-1185">Reference proteome</keyword>
<evidence type="ECO:0000313" key="4">
    <source>
        <dbReference type="Proteomes" id="UP001589789"/>
    </source>
</evidence>
<keyword evidence="2" id="KW-0732">Signal</keyword>
<accession>A0ABV6J1I2</accession>
<dbReference type="EMBL" id="JBHLVZ010000115">
    <property type="protein sequence ID" value="MFC0389606.1"/>
    <property type="molecule type" value="Genomic_DNA"/>
</dbReference>
<dbReference type="InterPro" id="IPR042100">
    <property type="entry name" value="Bug_dom1"/>
</dbReference>
<organism evidence="3 4">
    <name type="scientific">Muricoccus vinaceus</name>
    <dbReference type="NCBI Taxonomy" id="424704"/>
    <lineage>
        <taxon>Bacteria</taxon>
        <taxon>Pseudomonadati</taxon>
        <taxon>Pseudomonadota</taxon>
        <taxon>Alphaproteobacteria</taxon>
        <taxon>Acetobacterales</taxon>
        <taxon>Roseomonadaceae</taxon>
        <taxon>Muricoccus</taxon>
    </lineage>
</organism>
<evidence type="ECO:0000256" key="1">
    <source>
        <dbReference type="ARBA" id="ARBA00006987"/>
    </source>
</evidence>